<dbReference type="InterPro" id="IPR003375">
    <property type="entry name" value="PSI_PsaE"/>
</dbReference>
<dbReference type="AlphaFoldDB" id="A0A8F0FAB5"/>
<dbReference type="PANTHER" id="PTHR34549">
    <property type="entry name" value="PHOTOSYSTEM I REACTION CENTER SUBUNIT IV A, CHLOROPLASTIC-RELATED"/>
    <property type="match status" value="1"/>
</dbReference>
<dbReference type="InterPro" id="IPR008990">
    <property type="entry name" value="Elect_transpt_acc-like_dom_sf"/>
</dbReference>
<keyword evidence="4" id="KW-0602">Photosynthesis</keyword>
<keyword evidence="7" id="KW-0934">Plastid</keyword>
<dbReference type="GO" id="GO:0009538">
    <property type="term" value="C:photosystem I reaction center"/>
    <property type="evidence" value="ECO:0007669"/>
    <property type="project" value="InterPro"/>
</dbReference>
<gene>
    <name evidence="7" type="primary">psaE</name>
</gene>
<reference evidence="7" key="1">
    <citation type="journal article" date="2021" name="Genome Biol. Evol.">
        <title>Genomic rearrangements and sequence evolution across brown algal organelles.</title>
        <authorList>
            <person name="Starko S."/>
            <person name="Bringloe T.T."/>
            <person name="Gomez M.S."/>
            <person name="Darby H."/>
            <person name="Graham S.W."/>
            <person name="Martone P.T."/>
        </authorList>
    </citation>
    <scope>NUCLEOTIDE SEQUENCE</scope>
</reference>
<proteinExistence type="inferred from homology"/>
<comment type="similarity">
    <text evidence="3">Belongs to the PsaE family.</text>
</comment>
<keyword evidence="5" id="KW-0603">Photosystem I</keyword>
<organism evidence="7">
    <name type="scientific">Ecklonia arborea</name>
    <dbReference type="NCBI Taxonomy" id="1849970"/>
    <lineage>
        <taxon>Eukaryota</taxon>
        <taxon>Sar</taxon>
        <taxon>Stramenopiles</taxon>
        <taxon>Ochrophyta</taxon>
        <taxon>PX clade</taxon>
        <taxon>Phaeophyceae</taxon>
        <taxon>Laminariales</taxon>
        <taxon>Lessoniaceae</taxon>
        <taxon>Ecklonia</taxon>
    </lineage>
</organism>
<evidence type="ECO:0000256" key="3">
    <source>
        <dbReference type="ARBA" id="ARBA00007501"/>
    </source>
</evidence>
<sequence length="61" mass="6821">MVEKGAKVRILRKESYWCNDVGTVVTVEKVASNYPIVVKFVKVNYSGTNVANFKQEEVIAA</sequence>
<dbReference type="SUPFAM" id="SSF50090">
    <property type="entry name" value="Electron transport accessory proteins"/>
    <property type="match status" value="1"/>
</dbReference>
<evidence type="ECO:0000256" key="4">
    <source>
        <dbReference type="ARBA" id="ARBA00022531"/>
    </source>
</evidence>
<dbReference type="Pfam" id="PF02427">
    <property type="entry name" value="PSI_PsaE"/>
    <property type="match status" value="1"/>
</dbReference>
<evidence type="ECO:0000256" key="1">
    <source>
        <dbReference type="ARBA" id="ARBA00001993"/>
    </source>
</evidence>
<protein>
    <submittedName>
        <fullName evidence="7">Photosystem I reaction center subunit IV</fullName>
    </submittedName>
</protein>
<evidence type="ECO:0000256" key="2">
    <source>
        <dbReference type="ARBA" id="ARBA00004170"/>
    </source>
</evidence>
<comment type="subcellular location">
    <subcellularLocation>
        <location evidence="2">Membrane</location>
        <topology evidence="2">Peripheral membrane protein</topology>
    </subcellularLocation>
</comment>
<geneLocation type="plastid" evidence="7"/>
<dbReference type="Gene3D" id="2.30.30.50">
    <property type="match status" value="1"/>
</dbReference>
<accession>A0A8F0FAB5</accession>
<evidence type="ECO:0000256" key="6">
    <source>
        <dbReference type="ARBA" id="ARBA00023136"/>
    </source>
</evidence>
<evidence type="ECO:0000313" key="7">
    <source>
        <dbReference type="EMBL" id="QWK43311.1"/>
    </source>
</evidence>
<dbReference type="PANTHER" id="PTHR34549:SF2">
    <property type="entry name" value="PHOTOSYSTEM I SUBUNIT IV"/>
    <property type="match status" value="1"/>
</dbReference>
<dbReference type="GO" id="GO:0015979">
    <property type="term" value="P:photosynthesis"/>
    <property type="evidence" value="ECO:0007669"/>
    <property type="project" value="UniProtKB-KW"/>
</dbReference>
<comment type="function">
    <text evidence="1">Stabilizes the interaction between PsaC and the PSI core, assists the docking of the ferredoxin to PSI and interacts with ferredoxin-NADP oxidoreductase.</text>
</comment>
<evidence type="ECO:0000256" key="5">
    <source>
        <dbReference type="ARBA" id="ARBA00022836"/>
    </source>
</evidence>
<keyword evidence="6" id="KW-0472">Membrane</keyword>
<name>A0A8F0FAB5_9PHAE</name>
<dbReference type="EMBL" id="MZ156038">
    <property type="protein sequence ID" value="QWK43311.1"/>
    <property type="molecule type" value="Genomic_DNA"/>
</dbReference>